<gene>
    <name evidence="2" type="ORF">RJJ37_05165</name>
</gene>
<dbReference type="AlphaFoldDB" id="A0AAW8NVU9"/>
<organism evidence="2 3">
    <name type="scientific">Rhizobium redzepovicii</name>
    <dbReference type="NCBI Taxonomy" id="2867518"/>
    <lineage>
        <taxon>Bacteria</taxon>
        <taxon>Pseudomonadati</taxon>
        <taxon>Pseudomonadota</taxon>
        <taxon>Alphaproteobacteria</taxon>
        <taxon>Hyphomicrobiales</taxon>
        <taxon>Rhizobiaceae</taxon>
        <taxon>Rhizobium/Agrobacterium group</taxon>
        <taxon>Rhizobium</taxon>
    </lineage>
</organism>
<evidence type="ECO:0000256" key="1">
    <source>
        <dbReference type="SAM" id="MobiDB-lite"/>
    </source>
</evidence>
<name>A0AAW8NVU9_9HYPH</name>
<comment type="caution">
    <text evidence="2">The sequence shown here is derived from an EMBL/GenBank/DDBJ whole genome shotgun (WGS) entry which is preliminary data.</text>
</comment>
<dbReference type="InterPro" id="IPR051928">
    <property type="entry name" value="NorD/CobT"/>
</dbReference>
<accession>A0AAW8NVU9</accession>
<proteinExistence type="predicted"/>
<reference evidence="3" key="1">
    <citation type="submission" date="2023-07" db="EMBL/GenBank/DDBJ databases">
        <title>Genomic characterization of faba bean (Vicia faba) microsymbionts in Mexican soils.</title>
        <authorList>
            <person name="Rivera Orduna F.N."/>
            <person name="Guevara-Luna J."/>
            <person name="Yan J."/>
            <person name="Arroyo-Herrera I."/>
            <person name="Li Y."/>
            <person name="Vasquez-Murrieta M.S."/>
            <person name="Wang E.T."/>
        </authorList>
    </citation>
    <scope>NUCLEOTIDE SEQUENCE [LARGE SCALE GENOMIC DNA]</scope>
    <source>
        <strain evidence="3">CH6</strain>
    </source>
</reference>
<evidence type="ECO:0008006" key="4">
    <source>
        <dbReference type="Google" id="ProtNLM"/>
    </source>
</evidence>
<evidence type="ECO:0000313" key="3">
    <source>
        <dbReference type="Proteomes" id="UP001269402"/>
    </source>
</evidence>
<dbReference type="PANTHER" id="PTHR41248">
    <property type="entry name" value="NORD PROTEIN"/>
    <property type="match status" value="1"/>
</dbReference>
<feature type="compositionally biased region" description="Acidic residues" evidence="1">
    <location>
        <begin position="10"/>
        <end position="23"/>
    </location>
</feature>
<feature type="region of interest" description="Disordered" evidence="1">
    <location>
        <begin position="126"/>
        <end position="160"/>
    </location>
</feature>
<protein>
    <recommendedName>
        <fullName evidence="4">VWFA domain-containing protein</fullName>
    </recommendedName>
</protein>
<evidence type="ECO:0000313" key="2">
    <source>
        <dbReference type="EMBL" id="MDR9759027.1"/>
    </source>
</evidence>
<dbReference type="Proteomes" id="UP001269402">
    <property type="component" value="Unassembled WGS sequence"/>
</dbReference>
<dbReference type="EMBL" id="JAVLSH010000002">
    <property type="protein sequence ID" value="MDR9759027.1"/>
    <property type="molecule type" value="Genomic_DNA"/>
</dbReference>
<dbReference type="PANTHER" id="PTHR41248:SF1">
    <property type="entry name" value="NORD PROTEIN"/>
    <property type="match status" value="1"/>
</dbReference>
<keyword evidence="3" id="KW-1185">Reference proteome</keyword>
<sequence length="160" mass="18015">MVNVDRPTDDREDEDASASDELDEITRPAAHELATSILVDVSLSTDSWIDNRRVLDVEMQALDIFARGLDACGHSFAIHTFTSTRRNWVRVETIKGFSEKFSAATAHRIASLKPGYYTHGRRHPARFHAARPARSAEETVAHPDGRKAQRRRQLRGPVRA</sequence>
<feature type="compositionally biased region" description="Basic and acidic residues" evidence="1">
    <location>
        <begin position="134"/>
        <end position="147"/>
    </location>
</feature>
<feature type="region of interest" description="Disordered" evidence="1">
    <location>
        <begin position="1"/>
        <end position="24"/>
    </location>
</feature>
<dbReference type="RefSeq" id="WP_310807250.1">
    <property type="nucleotide sequence ID" value="NZ_JAVLSH010000002.1"/>
</dbReference>